<protein>
    <submittedName>
        <fullName evidence="4">Prolyl oligopeptidase family serine peptidase</fullName>
    </submittedName>
</protein>
<dbReference type="EMBL" id="JAHZST010000004">
    <property type="protein sequence ID" value="MBW8183545.1"/>
    <property type="molecule type" value="Genomic_DNA"/>
</dbReference>
<feature type="domain" description="Peptidase S9 prolyl oligopeptidase catalytic" evidence="3">
    <location>
        <begin position="135"/>
        <end position="335"/>
    </location>
</feature>
<evidence type="ECO:0000256" key="2">
    <source>
        <dbReference type="SAM" id="SignalP"/>
    </source>
</evidence>
<feature type="chain" id="PRO_5045876217" evidence="2">
    <location>
        <begin position="20"/>
        <end position="335"/>
    </location>
</feature>
<dbReference type="Proteomes" id="UP001195963">
    <property type="component" value="Unassembled WGS sequence"/>
</dbReference>
<comment type="caution">
    <text evidence="4">The sequence shown here is derived from an EMBL/GenBank/DDBJ whole genome shotgun (WGS) entry which is preliminary data.</text>
</comment>
<evidence type="ECO:0000313" key="5">
    <source>
        <dbReference type="Proteomes" id="UP001195963"/>
    </source>
</evidence>
<evidence type="ECO:0000313" key="4">
    <source>
        <dbReference type="EMBL" id="MBW8183545.1"/>
    </source>
</evidence>
<evidence type="ECO:0000256" key="1">
    <source>
        <dbReference type="ARBA" id="ARBA00022801"/>
    </source>
</evidence>
<evidence type="ECO:0000259" key="3">
    <source>
        <dbReference type="Pfam" id="PF00326"/>
    </source>
</evidence>
<dbReference type="Gene3D" id="3.40.50.1820">
    <property type="entry name" value="alpha/beta hydrolase"/>
    <property type="match status" value="1"/>
</dbReference>
<sequence length="335" mass="37999">MNRYILVFTLVISSFGAQASNLINDERIKKQTDCFSQNFSDYDSWRGFIEKKYRKRAKPDAKVEQKLAQFDAIFGKEKFNYFKDKLSCRTFEYFVDGQAVYGYIIKPKLVKNDLPVLIYNRGGNGGFGGVVLGSMMHNIFPIADEGFIIIGSQYRGTFTKDDSLDEFGGKDVDDVIALLDYIPSIEGADNNRIGMYGASRGGMQTHLATKRIKNIKAIATLAGPSDLLKGLTYRPKMELVFKKRIPDYEKNKVSELEKRSVLSWVGELSADVPILLLHGTNDKRVSVNHSIDLADALSKHKIPHKLVLYPDDNHGLMQNKEKANTELVNWFREYL</sequence>
<dbReference type="PANTHER" id="PTHR42776:SF27">
    <property type="entry name" value="DIPEPTIDYL PEPTIDASE FAMILY MEMBER 6"/>
    <property type="match status" value="1"/>
</dbReference>
<dbReference type="PANTHER" id="PTHR42776">
    <property type="entry name" value="SERINE PEPTIDASE S9 FAMILY MEMBER"/>
    <property type="match status" value="1"/>
</dbReference>
<dbReference type="RefSeq" id="WP_220109158.1">
    <property type="nucleotide sequence ID" value="NZ_JAHZST010000004.1"/>
</dbReference>
<name>A0ABS7E1H8_9GAMM</name>
<dbReference type="Pfam" id="PF00326">
    <property type="entry name" value="Peptidase_S9"/>
    <property type="match status" value="1"/>
</dbReference>
<proteinExistence type="predicted"/>
<dbReference type="SUPFAM" id="SSF53474">
    <property type="entry name" value="alpha/beta-Hydrolases"/>
    <property type="match status" value="1"/>
</dbReference>
<feature type="signal peptide" evidence="2">
    <location>
        <begin position="1"/>
        <end position="19"/>
    </location>
</feature>
<dbReference type="InterPro" id="IPR001375">
    <property type="entry name" value="Peptidase_S9_cat"/>
</dbReference>
<gene>
    <name evidence="4" type="ORF">K0625_07675</name>
</gene>
<keyword evidence="1" id="KW-0378">Hydrolase</keyword>
<dbReference type="InterPro" id="IPR029058">
    <property type="entry name" value="AB_hydrolase_fold"/>
</dbReference>
<organism evidence="4 5">
    <name type="scientific">Shewanella nanhaiensis</name>
    <dbReference type="NCBI Taxonomy" id="2864872"/>
    <lineage>
        <taxon>Bacteria</taxon>
        <taxon>Pseudomonadati</taxon>
        <taxon>Pseudomonadota</taxon>
        <taxon>Gammaproteobacteria</taxon>
        <taxon>Alteromonadales</taxon>
        <taxon>Shewanellaceae</taxon>
        <taxon>Shewanella</taxon>
    </lineage>
</organism>
<keyword evidence="2" id="KW-0732">Signal</keyword>
<reference evidence="4 5" key="1">
    <citation type="submission" date="2021-07" db="EMBL/GenBank/DDBJ databases">
        <title>Shewanella sp. nov, isolated from SCS.</title>
        <authorList>
            <person name="Cao W.R."/>
        </authorList>
    </citation>
    <scope>NUCLEOTIDE SEQUENCE [LARGE SCALE GENOMIC DNA]</scope>
    <source>
        <strain evidence="4 5">NR704-98</strain>
    </source>
</reference>
<accession>A0ABS7E1H8</accession>
<keyword evidence="5" id="KW-1185">Reference proteome</keyword>